<dbReference type="GO" id="GO:0005975">
    <property type="term" value="P:carbohydrate metabolic process"/>
    <property type="evidence" value="ECO:0007669"/>
    <property type="project" value="InterPro"/>
</dbReference>
<evidence type="ECO:0000256" key="2">
    <source>
        <dbReference type="ARBA" id="ARBA00006285"/>
    </source>
</evidence>
<dbReference type="PANTHER" id="PTHR22600">
    <property type="entry name" value="BETA-HEXOSAMINIDASE"/>
    <property type="match status" value="1"/>
</dbReference>
<dbReference type="Pfam" id="PF14845">
    <property type="entry name" value="Glycohydro_20b2"/>
    <property type="match status" value="1"/>
</dbReference>
<evidence type="ECO:0000259" key="10">
    <source>
        <dbReference type="Pfam" id="PF00728"/>
    </source>
</evidence>
<dbReference type="GO" id="GO:0030203">
    <property type="term" value="P:glycosaminoglycan metabolic process"/>
    <property type="evidence" value="ECO:0007669"/>
    <property type="project" value="TreeGrafter"/>
</dbReference>
<dbReference type="OrthoDB" id="428480at2759"/>
<keyword evidence="13" id="KW-1185">Reference proteome</keyword>
<dbReference type="SUPFAM" id="SSF55545">
    <property type="entry name" value="beta-N-acetylhexosaminidase-like domain"/>
    <property type="match status" value="1"/>
</dbReference>
<dbReference type="InterPro" id="IPR015883">
    <property type="entry name" value="Glyco_hydro_20_cat"/>
</dbReference>
<evidence type="ECO:0000256" key="5">
    <source>
        <dbReference type="ARBA" id="ARBA00023180"/>
    </source>
</evidence>
<dbReference type="InterPro" id="IPR025705">
    <property type="entry name" value="Beta_hexosaminidase_sua/sub"/>
</dbReference>
<dbReference type="GO" id="GO:0016231">
    <property type="term" value="F:beta-N-acetylglucosaminidase activity"/>
    <property type="evidence" value="ECO:0007669"/>
    <property type="project" value="TreeGrafter"/>
</dbReference>
<evidence type="ECO:0000313" key="13">
    <source>
        <dbReference type="Proteomes" id="UP000800092"/>
    </source>
</evidence>
<feature type="chain" id="PRO_5025412337" description="Beta-hexosaminidase" evidence="9">
    <location>
        <begin position="18"/>
        <end position="592"/>
    </location>
</feature>
<evidence type="ECO:0000256" key="4">
    <source>
        <dbReference type="ARBA" id="ARBA00022801"/>
    </source>
</evidence>
<keyword evidence="3 9" id="KW-0732">Signal</keyword>
<accession>A0A6A6GYU7</accession>
<feature type="domain" description="Glycoside hydrolase family 20 catalytic" evidence="10">
    <location>
        <begin position="205"/>
        <end position="548"/>
    </location>
</feature>
<organism evidence="12 13">
    <name type="scientific">Viridothelium virens</name>
    <name type="common">Speckled blister lichen</name>
    <name type="synonym">Trypethelium virens</name>
    <dbReference type="NCBI Taxonomy" id="1048519"/>
    <lineage>
        <taxon>Eukaryota</taxon>
        <taxon>Fungi</taxon>
        <taxon>Dikarya</taxon>
        <taxon>Ascomycota</taxon>
        <taxon>Pezizomycotina</taxon>
        <taxon>Dothideomycetes</taxon>
        <taxon>Dothideomycetes incertae sedis</taxon>
        <taxon>Trypetheliales</taxon>
        <taxon>Trypetheliaceae</taxon>
        <taxon>Viridothelium</taxon>
    </lineage>
</organism>
<dbReference type="GO" id="GO:0016020">
    <property type="term" value="C:membrane"/>
    <property type="evidence" value="ECO:0007669"/>
    <property type="project" value="TreeGrafter"/>
</dbReference>
<feature type="domain" description="Beta-hexosaminidase eukaryotic type N-terminal" evidence="11">
    <location>
        <begin position="21"/>
        <end position="179"/>
    </location>
</feature>
<feature type="signal peptide" evidence="9">
    <location>
        <begin position="1"/>
        <end position="17"/>
    </location>
</feature>
<dbReference type="EMBL" id="ML991838">
    <property type="protein sequence ID" value="KAF2230660.1"/>
    <property type="molecule type" value="Genomic_DNA"/>
</dbReference>
<proteinExistence type="inferred from homology"/>
<dbReference type="Pfam" id="PF00728">
    <property type="entry name" value="Glyco_hydro_20"/>
    <property type="match status" value="1"/>
</dbReference>
<dbReference type="FunFam" id="3.20.20.80:FF:000063">
    <property type="entry name" value="Beta-hexosaminidase"/>
    <property type="match status" value="1"/>
</dbReference>
<dbReference type="Gene3D" id="3.20.20.80">
    <property type="entry name" value="Glycosidases"/>
    <property type="match status" value="1"/>
</dbReference>
<sequence length="592" mass="66892">MRLTLIVITLFSATIEATLPLWPLPRHLKSGSSTLWMARDVKFSYLSKSNLQNFVGWFWDQVQFPHFESTGDGRHTPAAKRNLAHRAFERMQKRVFEQNLVPSKFNPRGLSFEPSYNVTSALFVKSVDIIEVSSLVHEAIADDIADEAYTIDVNPAGNCRIQVVTIQGAIYALETFAQLFFAHSYFPDVVYLPFAPINIVDGPRFRHRGLNLDISRNQFTSEDVMRTIEAMSSSKFNKLHLHAIDSQSWPIEVPALPKLAREGAYEPVQVLSVTDLKEIQKFGSVRGIEVYLEIDMPGHTTSIGKAYPNLITAPNEPKWQDYALEPPSGQLRLNSSDVYEFVTTLLRDLLPRLEPYTSLFHLGGDELNKNAYNLDPTVNSSSKEVLRPLVQSFVNHAIKSTARYGFTPLLWEEMVLDWNLTLPKNTIIQTWRSTSSLSDVVFRGHKALFGSNSHWYLDCGHGVFLDPADPSRPSSDPMLHPPYEDYCSPYKNWRQVYSYDPLAGMPTSSQDLVIGGEMHLWSELTDSVTLDGMLWPRAAAAAEVMWRGSGARPTEDTTRRLAFLRERLVARDIAAGMVTMEWCLRNQGGCVI</sequence>
<dbReference type="AlphaFoldDB" id="A0A6A6GYU7"/>
<dbReference type="PIRSF" id="PIRSF001093">
    <property type="entry name" value="B-hxosamndse_ab_euk"/>
    <property type="match status" value="1"/>
</dbReference>
<evidence type="ECO:0000259" key="11">
    <source>
        <dbReference type="Pfam" id="PF14845"/>
    </source>
</evidence>
<evidence type="ECO:0000256" key="1">
    <source>
        <dbReference type="ARBA" id="ARBA00001231"/>
    </source>
</evidence>
<feature type="active site" description="Proton donor" evidence="8">
    <location>
        <position position="366"/>
    </location>
</feature>
<evidence type="ECO:0000256" key="7">
    <source>
        <dbReference type="PIRNR" id="PIRNR001093"/>
    </source>
</evidence>
<dbReference type="PRINTS" id="PR00738">
    <property type="entry name" value="GLHYDRLASE20"/>
</dbReference>
<reference evidence="12" key="1">
    <citation type="journal article" date="2020" name="Stud. Mycol.">
        <title>101 Dothideomycetes genomes: a test case for predicting lifestyles and emergence of pathogens.</title>
        <authorList>
            <person name="Haridas S."/>
            <person name="Albert R."/>
            <person name="Binder M."/>
            <person name="Bloem J."/>
            <person name="Labutti K."/>
            <person name="Salamov A."/>
            <person name="Andreopoulos B."/>
            <person name="Baker S."/>
            <person name="Barry K."/>
            <person name="Bills G."/>
            <person name="Bluhm B."/>
            <person name="Cannon C."/>
            <person name="Castanera R."/>
            <person name="Culley D."/>
            <person name="Daum C."/>
            <person name="Ezra D."/>
            <person name="Gonzalez J."/>
            <person name="Henrissat B."/>
            <person name="Kuo A."/>
            <person name="Liang C."/>
            <person name="Lipzen A."/>
            <person name="Lutzoni F."/>
            <person name="Magnuson J."/>
            <person name="Mondo S."/>
            <person name="Nolan M."/>
            <person name="Ohm R."/>
            <person name="Pangilinan J."/>
            <person name="Park H.-J."/>
            <person name="Ramirez L."/>
            <person name="Alfaro M."/>
            <person name="Sun H."/>
            <person name="Tritt A."/>
            <person name="Yoshinaga Y."/>
            <person name="Zwiers L.-H."/>
            <person name="Turgeon B."/>
            <person name="Goodwin S."/>
            <person name="Spatafora J."/>
            <person name="Crous P."/>
            <person name="Grigoriev I."/>
        </authorList>
    </citation>
    <scope>NUCLEOTIDE SEQUENCE</scope>
    <source>
        <strain evidence="12">Tuck. ex Michener</strain>
    </source>
</reference>
<dbReference type="Gene3D" id="3.30.379.10">
    <property type="entry name" value="Chitobiase/beta-hexosaminidase domain 2-like"/>
    <property type="match status" value="1"/>
</dbReference>
<evidence type="ECO:0000256" key="9">
    <source>
        <dbReference type="SAM" id="SignalP"/>
    </source>
</evidence>
<dbReference type="InterPro" id="IPR029019">
    <property type="entry name" value="HEX_eukaryotic_N"/>
</dbReference>
<evidence type="ECO:0000256" key="3">
    <source>
        <dbReference type="ARBA" id="ARBA00022729"/>
    </source>
</evidence>
<dbReference type="InterPro" id="IPR017853">
    <property type="entry name" value="GH"/>
</dbReference>
<dbReference type="PANTHER" id="PTHR22600:SF58">
    <property type="entry name" value="BETA-HEXOSAMINIDASE"/>
    <property type="match status" value="1"/>
</dbReference>
<dbReference type="Proteomes" id="UP000800092">
    <property type="component" value="Unassembled WGS sequence"/>
</dbReference>
<gene>
    <name evidence="12" type="ORF">EV356DRAFT_579897</name>
</gene>
<dbReference type="InterPro" id="IPR029018">
    <property type="entry name" value="Hex-like_dom2"/>
</dbReference>
<dbReference type="SUPFAM" id="SSF51445">
    <property type="entry name" value="(Trans)glycosidases"/>
    <property type="match status" value="1"/>
</dbReference>
<evidence type="ECO:0000313" key="12">
    <source>
        <dbReference type="EMBL" id="KAF2230660.1"/>
    </source>
</evidence>
<protein>
    <recommendedName>
        <fullName evidence="7">Beta-hexosaminidase</fullName>
        <ecNumber evidence="7">3.2.1.52</ecNumber>
    </recommendedName>
</protein>
<dbReference type="EC" id="3.2.1.52" evidence="7"/>
<comment type="similarity">
    <text evidence="2 7">Belongs to the glycosyl hydrolase 20 family.</text>
</comment>
<keyword evidence="4 7" id="KW-0378">Hydrolase</keyword>
<name>A0A6A6GYU7_VIRVR</name>
<keyword evidence="5" id="KW-0325">Glycoprotein</keyword>
<comment type="catalytic activity">
    <reaction evidence="1 7">
        <text>Hydrolysis of terminal non-reducing N-acetyl-D-hexosamine residues in N-acetyl-beta-D-hexosaminides.</text>
        <dbReference type="EC" id="3.2.1.52"/>
    </reaction>
</comment>
<evidence type="ECO:0000256" key="8">
    <source>
        <dbReference type="PIRSR" id="PIRSR001093-1"/>
    </source>
</evidence>
<keyword evidence="6 7" id="KW-0326">Glycosidase</keyword>
<evidence type="ECO:0000256" key="6">
    <source>
        <dbReference type="ARBA" id="ARBA00023295"/>
    </source>
</evidence>